<accession>A0A5N8VX87</accession>
<gene>
    <name evidence="1" type="ORF">FNH04_01515</name>
</gene>
<organism evidence="1 2">
    <name type="scientific">Streptomyces phyllanthi</name>
    <dbReference type="NCBI Taxonomy" id="1803180"/>
    <lineage>
        <taxon>Bacteria</taxon>
        <taxon>Bacillati</taxon>
        <taxon>Actinomycetota</taxon>
        <taxon>Actinomycetes</taxon>
        <taxon>Kitasatosporales</taxon>
        <taxon>Streptomycetaceae</taxon>
        <taxon>Streptomyces</taxon>
    </lineage>
</organism>
<protein>
    <submittedName>
        <fullName evidence="1">Uncharacterized protein</fullName>
    </submittedName>
</protein>
<proteinExistence type="predicted"/>
<dbReference type="Proteomes" id="UP000326979">
    <property type="component" value="Unassembled WGS sequence"/>
</dbReference>
<evidence type="ECO:0000313" key="2">
    <source>
        <dbReference type="Proteomes" id="UP000326979"/>
    </source>
</evidence>
<dbReference type="EMBL" id="VJZE01000004">
    <property type="protein sequence ID" value="MPY38684.1"/>
    <property type="molecule type" value="Genomic_DNA"/>
</dbReference>
<dbReference type="OrthoDB" id="3540409at2"/>
<keyword evidence="2" id="KW-1185">Reference proteome</keyword>
<dbReference type="AlphaFoldDB" id="A0A5N8VX87"/>
<reference evidence="1 2" key="1">
    <citation type="submission" date="2019-07" db="EMBL/GenBank/DDBJ databases">
        <title>New species of Amycolatopsis and Streptomyces.</title>
        <authorList>
            <person name="Duangmal K."/>
            <person name="Teo W.F.A."/>
            <person name="Lipun K."/>
        </authorList>
    </citation>
    <scope>NUCLEOTIDE SEQUENCE [LARGE SCALE GENOMIC DNA]</scope>
    <source>
        <strain evidence="1 2">TISTR 2346</strain>
    </source>
</reference>
<evidence type="ECO:0000313" key="1">
    <source>
        <dbReference type="EMBL" id="MPY38684.1"/>
    </source>
</evidence>
<name>A0A5N8VX87_9ACTN</name>
<comment type="caution">
    <text evidence="1">The sequence shown here is derived from an EMBL/GenBank/DDBJ whole genome shotgun (WGS) entry which is preliminary data.</text>
</comment>
<sequence length="138" mass="15063">MPRRRPAAVRASVTGRAGHGAELVRGLSGAASEAVARLEARAFGAGAVGQAFSTWMRSVQGPARRMRFSDDYCGLDECCRPHLAARDLLESAALRLPARAAGELRDLLKPYDEIFESRSLADPGAPASAWWWRRRFVP</sequence>
<dbReference type="RefSeq" id="WP_152779492.1">
    <property type="nucleotide sequence ID" value="NZ_BAABEQ010000015.1"/>
</dbReference>